<comment type="caution">
    <text evidence="3">The sequence shown here is derived from an EMBL/GenBank/DDBJ whole genome shotgun (WGS) entry which is preliminary data.</text>
</comment>
<dbReference type="STRING" id="154538.A0A1M2V5R8"/>
<sequence length="1019" mass="115437">MAPRWFNNLASFFMKRRRSQRRVSHFTFSDDEEPANVKKTPLVPPVSTEKHRHVDWSHGDTRTSTHTTYFDVPSSPKRHRSLSLPSLASIAPSSSDTSFINPSGDDDLEYLMNKMEVLEDDELPRDRTAGDRPLLMWLEDADDYLQEMLRDEGRGDFADCSCPCGLPGATALYRCQDCLGNQLYCETCTVDYHGKHPLHRVKRWTGQYFERVPLKALGVRVQLGHEPGEICPDRKSTPGNDFVLLDVLGIHEIALDYCGCHLAQPHHKQLLRVAWYPATSVNPKTAATFRLLEVFHTLSNQSKVSGWEYYCALAQRTDNTGTNPVRDRYRAFMLMVREWRHLKMMKRAGRGNIEGGIAGAPPGSCVVECPACPLPGKNLPEHWEQEPPRRSWLYRLYVAIDANFRLKRKKVSSDAVDPSLNKGCAYVVEETAYKAHLAQFDDLQNEATENCNNHDAVKLATSKGAAGLAASGVATVDCARHDMKRPSSTGDLRKGERHVNIDYLFHSSLQQNAPPNIAASYDISCQYSRKIGERFDKYAFDISRYDITWGIPKFHINAHQESCRTDYSWHFLPYSARVDGEGVERGWAMSLLKKIKKAVPERDAQIMAFQEYSAALPAATTMQWQSAVEAWEADSKRPNPFRLKRLVVTQAAIKRQLNAADALELKEGRAVVLHDKLSASGVVIMGLEIEEQQRRLKVEHAGLHAYATDLQHARVQERQNQLRRRIDAWADIQQLYMPGVLTHRERMMAQSDSATLAHNIPLLLPSAANGILSVPLQMLQSEWSLRHAQAHEALSDMRGHLEVRSHLYKVKDRFARGQRDNARALTMVQQVDAKISADAERYRVAYQAMYILSAPLGKSDWQGGLRNLLAADIRHVMENDDGQSEGRRVLSWIWGAGTSAAIPSGLAEDVHAVQGSLQESLRIEWCKARARARRWSEEVELLQEEMRRVISYHDWASRQWESRVSDSVAHSRDYREGANAYAYRQAAIRASMRDFCEHSWRFVPDWVNLGEGSAGSATS</sequence>
<keyword evidence="4" id="KW-1185">Reference proteome</keyword>
<dbReference type="Proteomes" id="UP000184267">
    <property type="component" value="Unassembled WGS sequence"/>
</dbReference>
<feature type="region of interest" description="Disordered" evidence="1">
    <location>
        <begin position="32"/>
        <end position="60"/>
    </location>
</feature>
<dbReference type="InterPro" id="IPR041457">
    <property type="entry name" value="CxC2_KDZ-assoc"/>
</dbReference>
<evidence type="ECO:0000256" key="1">
    <source>
        <dbReference type="SAM" id="MobiDB-lite"/>
    </source>
</evidence>
<feature type="compositionally biased region" description="Basic and acidic residues" evidence="1">
    <location>
        <begin position="48"/>
        <end position="60"/>
    </location>
</feature>
<accession>A0A1M2V5R8</accession>
<gene>
    <name evidence="3" type="ORF">TRAPUB_6503</name>
</gene>
<dbReference type="PANTHER" id="PTHR33096:SF1">
    <property type="entry name" value="CXC1-LIKE CYSTEINE CLUSTER ASSOCIATED WITH KDZ TRANSPOSASES DOMAIN-CONTAINING PROTEIN"/>
    <property type="match status" value="1"/>
</dbReference>
<dbReference type="Pfam" id="PF18803">
    <property type="entry name" value="CxC2"/>
    <property type="match status" value="1"/>
</dbReference>
<dbReference type="Pfam" id="PF18758">
    <property type="entry name" value="KDZ"/>
    <property type="match status" value="1"/>
</dbReference>
<dbReference type="OMA" id="CIAQAND"/>
<reference evidence="3 4" key="1">
    <citation type="submission" date="2016-10" db="EMBL/GenBank/DDBJ databases">
        <title>Genome sequence of the basidiomycete white-rot fungus Trametes pubescens.</title>
        <authorList>
            <person name="Makela M.R."/>
            <person name="Granchi Z."/>
            <person name="Peng M."/>
            <person name="De Vries R.P."/>
            <person name="Grigoriev I."/>
            <person name="Riley R."/>
            <person name="Hilden K."/>
        </authorList>
    </citation>
    <scope>NUCLEOTIDE SEQUENCE [LARGE SCALE GENOMIC DNA]</scope>
    <source>
        <strain evidence="3 4">FBCC735</strain>
    </source>
</reference>
<organism evidence="3 4">
    <name type="scientific">Trametes pubescens</name>
    <name type="common">White-rot fungus</name>
    <dbReference type="NCBI Taxonomy" id="154538"/>
    <lineage>
        <taxon>Eukaryota</taxon>
        <taxon>Fungi</taxon>
        <taxon>Dikarya</taxon>
        <taxon>Basidiomycota</taxon>
        <taxon>Agaricomycotina</taxon>
        <taxon>Agaricomycetes</taxon>
        <taxon>Polyporales</taxon>
        <taxon>Polyporaceae</taxon>
        <taxon>Trametes</taxon>
    </lineage>
</organism>
<evidence type="ECO:0000313" key="4">
    <source>
        <dbReference type="Proteomes" id="UP000184267"/>
    </source>
</evidence>
<evidence type="ECO:0000259" key="2">
    <source>
        <dbReference type="Pfam" id="PF18803"/>
    </source>
</evidence>
<dbReference type="CDD" id="cd19757">
    <property type="entry name" value="Bbox1"/>
    <property type="match status" value="1"/>
</dbReference>
<dbReference type="EMBL" id="MNAD01001641">
    <property type="protein sequence ID" value="OJT02931.1"/>
    <property type="molecule type" value="Genomic_DNA"/>
</dbReference>
<dbReference type="OrthoDB" id="2803146at2759"/>
<name>A0A1M2V5R8_TRAPU</name>
<feature type="domain" description="CxC2-like cysteine cluster KDZ transposase-associated" evidence="2">
    <location>
        <begin position="214"/>
        <end position="321"/>
    </location>
</feature>
<protein>
    <recommendedName>
        <fullName evidence="2">CxC2-like cysteine cluster KDZ transposase-associated domain-containing protein</fullName>
    </recommendedName>
</protein>
<proteinExistence type="predicted"/>
<dbReference type="PANTHER" id="PTHR33096">
    <property type="entry name" value="CXC2 DOMAIN-CONTAINING PROTEIN"/>
    <property type="match status" value="1"/>
</dbReference>
<dbReference type="AlphaFoldDB" id="A0A1M2V5R8"/>
<evidence type="ECO:0000313" key="3">
    <source>
        <dbReference type="EMBL" id="OJT02931.1"/>
    </source>
</evidence>
<dbReference type="InterPro" id="IPR040521">
    <property type="entry name" value="KDZ"/>
</dbReference>